<organism evidence="1 2">
    <name type="scientific">Elysia crispata</name>
    <name type="common">lettuce slug</name>
    <dbReference type="NCBI Taxonomy" id="231223"/>
    <lineage>
        <taxon>Eukaryota</taxon>
        <taxon>Metazoa</taxon>
        <taxon>Spiralia</taxon>
        <taxon>Lophotrochozoa</taxon>
        <taxon>Mollusca</taxon>
        <taxon>Gastropoda</taxon>
        <taxon>Heterobranchia</taxon>
        <taxon>Euthyneura</taxon>
        <taxon>Panpulmonata</taxon>
        <taxon>Sacoglossa</taxon>
        <taxon>Placobranchoidea</taxon>
        <taxon>Plakobranchidae</taxon>
        <taxon>Elysia</taxon>
    </lineage>
</organism>
<proteinExistence type="predicted"/>
<accession>A0AAE0XN38</accession>
<dbReference type="Proteomes" id="UP001283361">
    <property type="component" value="Unassembled WGS sequence"/>
</dbReference>
<dbReference type="EMBL" id="JAWDGP010007976">
    <property type="protein sequence ID" value="KAK3698331.1"/>
    <property type="molecule type" value="Genomic_DNA"/>
</dbReference>
<protein>
    <submittedName>
        <fullName evidence="1">Uncharacterized protein</fullName>
    </submittedName>
</protein>
<evidence type="ECO:0000313" key="2">
    <source>
        <dbReference type="Proteomes" id="UP001283361"/>
    </source>
</evidence>
<name>A0AAE0XN38_9GAST</name>
<keyword evidence="2" id="KW-1185">Reference proteome</keyword>
<evidence type="ECO:0000313" key="1">
    <source>
        <dbReference type="EMBL" id="KAK3698331.1"/>
    </source>
</evidence>
<gene>
    <name evidence="1" type="ORF">RRG08_022893</name>
</gene>
<dbReference type="AlphaFoldDB" id="A0AAE0XN38"/>
<comment type="caution">
    <text evidence="1">The sequence shown here is derived from an EMBL/GenBank/DDBJ whole genome shotgun (WGS) entry which is preliminary data.</text>
</comment>
<reference evidence="1" key="1">
    <citation type="journal article" date="2023" name="G3 (Bethesda)">
        <title>A reference genome for the long-term kleptoplast-retaining sea slug Elysia crispata morphotype clarki.</title>
        <authorList>
            <person name="Eastman K.E."/>
            <person name="Pendleton A.L."/>
            <person name="Shaikh M.A."/>
            <person name="Suttiyut T."/>
            <person name="Ogas R."/>
            <person name="Tomko P."/>
            <person name="Gavelis G."/>
            <person name="Widhalm J.R."/>
            <person name="Wisecaver J.H."/>
        </authorList>
    </citation>
    <scope>NUCLEOTIDE SEQUENCE</scope>
    <source>
        <strain evidence="1">ECLA1</strain>
    </source>
</reference>
<sequence length="115" mass="12852">MVAGRGGDTGAVNQGLCHTRIPQLPQRHPNRVCLTGSNDQLEVTAGTRLAWERVTVQWSLRKWPITAITARELLINQSTRRRRIDFCYALVGRAHAHHTNRLIGSLLDVARHGLA</sequence>